<keyword evidence="1" id="KW-0472">Membrane</keyword>
<feature type="transmembrane region" description="Helical" evidence="1">
    <location>
        <begin position="34"/>
        <end position="55"/>
    </location>
</feature>
<dbReference type="EMBL" id="PNQX01000005">
    <property type="protein sequence ID" value="PMQ18573.1"/>
    <property type="molecule type" value="Genomic_DNA"/>
</dbReference>
<name>A0A2N7RXH0_9MICC</name>
<dbReference type="AlphaFoldDB" id="A0A2N7RXH0"/>
<keyword evidence="1" id="KW-0812">Transmembrane</keyword>
<feature type="transmembrane region" description="Helical" evidence="1">
    <location>
        <begin position="99"/>
        <end position="124"/>
    </location>
</feature>
<proteinExistence type="predicted"/>
<evidence type="ECO:0000256" key="1">
    <source>
        <dbReference type="SAM" id="Phobius"/>
    </source>
</evidence>
<comment type="caution">
    <text evidence="2">The sequence shown here is derived from an EMBL/GenBank/DDBJ whole genome shotgun (WGS) entry which is preliminary data.</text>
</comment>
<evidence type="ECO:0000313" key="2">
    <source>
        <dbReference type="EMBL" id="PMQ18573.1"/>
    </source>
</evidence>
<reference evidence="2 3" key="1">
    <citation type="journal article" date="2017" name="Elife">
        <title>Extensive horizontal gene transfer in cheese-associated bacteria.</title>
        <authorList>
            <person name="Bonham K.S."/>
            <person name="Wolfe B.E."/>
            <person name="Dutton R.J."/>
        </authorList>
    </citation>
    <scope>NUCLEOTIDE SEQUENCE [LARGE SCALE GENOMIC DNA]</scope>
    <source>
        <strain evidence="2 3">JB182</strain>
    </source>
</reference>
<protein>
    <submittedName>
        <fullName evidence="2">Uncharacterized protein</fullName>
    </submittedName>
</protein>
<accession>A0A2N7RXH0</accession>
<keyword evidence="1" id="KW-1133">Transmembrane helix</keyword>
<sequence length="136" mass="14250">MTWRAAASGLLFAALMLIVDPLIAGTPWWAEPGLWVPLAFPLLPWLGVAGAMAWLGSAATSWLHALVFSFIVLAVGVIPGFFWTLLLFDAFPDSASPQIPVAVSLCAGAALMVLGPVAGGRAIFRHLAKSRPTAAN</sequence>
<organism evidence="2 3">
    <name type="scientific">Glutamicibacter arilaitensis</name>
    <dbReference type="NCBI Taxonomy" id="256701"/>
    <lineage>
        <taxon>Bacteria</taxon>
        <taxon>Bacillati</taxon>
        <taxon>Actinomycetota</taxon>
        <taxon>Actinomycetes</taxon>
        <taxon>Micrococcales</taxon>
        <taxon>Micrococcaceae</taxon>
        <taxon>Glutamicibacter</taxon>
    </lineage>
</organism>
<gene>
    <name evidence="2" type="ORF">CIK84_18615</name>
</gene>
<feature type="transmembrane region" description="Helical" evidence="1">
    <location>
        <begin position="62"/>
        <end position="87"/>
    </location>
</feature>
<dbReference type="Proteomes" id="UP000235739">
    <property type="component" value="Unassembled WGS sequence"/>
</dbReference>
<evidence type="ECO:0000313" key="3">
    <source>
        <dbReference type="Proteomes" id="UP000235739"/>
    </source>
</evidence>